<name>A0A6F8SN86_9ACTN</name>
<dbReference type="KEGG" id="ahat:ADCFC_21840"/>
<gene>
    <name evidence="2" type="ORF">ADCFC_20620</name>
</gene>
<accession>A0A6F8SN86</accession>
<keyword evidence="1" id="KW-0812">Transmembrane</keyword>
<sequence>MSNMATSTKAMGAAQRVMATGVLAAMRAVSIPLGSFNVPGLLLSAVLAVMLNLVLPKEAAEAVVETPSTGKGSGTVEVYDGLVEP</sequence>
<feature type="transmembrane region" description="Helical" evidence="1">
    <location>
        <begin position="38"/>
        <end position="55"/>
    </location>
</feature>
<proteinExistence type="predicted"/>
<keyword evidence="1" id="KW-0472">Membrane</keyword>
<dbReference type="Proteomes" id="UP000501727">
    <property type="component" value="Chromosome"/>
</dbReference>
<evidence type="ECO:0000256" key="1">
    <source>
        <dbReference type="SAM" id="Phobius"/>
    </source>
</evidence>
<evidence type="ECO:0000313" key="2">
    <source>
        <dbReference type="EMBL" id="BCA89565.1"/>
    </source>
</evidence>
<reference evidence="3" key="2">
    <citation type="submission" date="2020-03" db="EMBL/GenBank/DDBJ databases">
        <title>Complete Genome Sequence of Adlercreutzia sp. strain 8CFCBH1 Producing Equol, Isolated from Healthy Japanese Feces.</title>
        <authorList>
            <person name="Ogata Y."/>
            <person name="Sakamoto M."/>
            <person name="Ohkuma M."/>
            <person name="Hattori M."/>
            <person name="Suda W."/>
        </authorList>
    </citation>
    <scope>NUCLEOTIDE SEQUENCE [LARGE SCALE GENOMIC DNA]</scope>
    <source>
        <strain evidence="3">8CFCBH1</strain>
    </source>
</reference>
<organism evidence="2 3">
    <name type="scientific">Adlercreutzia hattorii</name>
    <dbReference type="NCBI Taxonomy" id="2707299"/>
    <lineage>
        <taxon>Bacteria</taxon>
        <taxon>Bacillati</taxon>
        <taxon>Actinomycetota</taxon>
        <taxon>Coriobacteriia</taxon>
        <taxon>Eggerthellales</taxon>
        <taxon>Eggerthellaceae</taxon>
        <taxon>Adlercreutzia</taxon>
    </lineage>
</organism>
<keyword evidence="1" id="KW-1133">Transmembrane helix</keyword>
<evidence type="ECO:0000313" key="3">
    <source>
        <dbReference type="Proteomes" id="UP000501727"/>
    </source>
</evidence>
<dbReference type="EMBL" id="AP022829">
    <property type="protein sequence ID" value="BCA89565.1"/>
    <property type="molecule type" value="Genomic_DNA"/>
</dbReference>
<protein>
    <submittedName>
        <fullName evidence="2">Uncharacterized protein</fullName>
    </submittedName>
</protein>
<reference evidence="3" key="1">
    <citation type="journal article" date="2020" name="Microbiol. Resour. Announc.">
        <title>Complete Genome Sequence of Adlercreutzia sp. Strain 8CFCBH1, a Potent Producer of Equol, Isolated from Healthy Japanese Feces.</title>
        <authorList>
            <person name="Ogata Y."/>
            <person name="Sakamoto M."/>
            <person name="Ohkuma M."/>
            <person name="Hattori M."/>
            <person name="Suda W."/>
        </authorList>
    </citation>
    <scope>NUCLEOTIDE SEQUENCE [LARGE SCALE GENOMIC DNA]</scope>
    <source>
        <strain evidence="3">8CFCBH1</strain>
    </source>
</reference>
<keyword evidence="3" id="KW-1185">Reference proteome</keyword>
<dbReference type="AlphaFoldDB" id="A0A6F8SN86"/>